<name>A0AAV8ENE6_9POAL</name>
<proteinExistence type="predicted"/>
<dbReference type="EMBL" id="JAMFTS010000003">
    <property type="protein sequence ID" value="KAJ4780038.1"/>
    <property type="molecule type" value="Genomic_DNA"/>
</dbReference>
<dbReference type="AlphaFoldDB" id="A0AAV8ENE6"/>
<feature type="domain" description="KIB1-4 beta-propeller" evidence="1">
    <location>
        <begin position="116"/>
        <end position="355"/>
    </location>
</feature>
<keyword evidence="3" id="KW-1185">Reference proteome</keyword>
<dbReference type="Pfam" id="PF03478">
    <property type="entry name" value="Beta-prop_KIB1-4"/>
    <property type="match status" value="1"/>
</dbReference>
<evidence type="ECO:0000313" key="2">
    <source>
        <dbReference type="EMBL" id="KAJ4780038.1"/>
    </source>
</evidence>
<evidence type="ECO:0000313" key="3">
    <source>
        <dbReference type="Proteomes" id="UP001140206"/>
    </source>
</evidence>
<evidence type="ECO:0000259" key="1">
    <source>
        <dbReference type="Pfam" id="PF03478"/>
    </source>
</evidence>
<organism evidence="2 3">
    <name type="scientific">Rhynchospora pubera</name>
    <dbReference type="NCBI Taxonomy" id="906938"/>
    <lineage>
        <taxon>Eukaryota</taxon>
        <taxon>Viridiplantae</taxon>
        <taxon>Streptophyta</taxon>
        <taxon>Embryophyta</taxon>
        <taxon>Tracheophyta</taxon>
        <taxon>Spermatophyta</taxon>
        <taxon>Magnoliopsida</taxon>
        <taxon>Liliopsida</taxon>
        <taxon>Poales</taxon>
        <taxon>Cyperaceae</taxon>
        <taxon>Cyperoideae</taxon>
        <taxon>Rhynchosporeae</taxon>
        <taxon>Rhynchospora</taxon>
    </lineage>
</organism>
<reference evidence="2" key="1">
    <citation type="submission" date="2022-08" db="EMBL/GenBank/DDBJ databases">
        <authorList>
            <person name="Marques A."/>
        </authorList>
    </citation>
    <scope>NUCLEOTIDE SEQUENCE</scope>
    <source>
        <strain evidence="2">RhyPub2mFocal</strain>
        <tissue evidence="2">Leaves</tissue>
    </source>
</reference>
<sequence length="406" mass="46437">MVVGPTKTLPCWPPIVQSLLSPSNPRASILAPVPTRFEAPSLAVTMHGRQDWANLPPDMITLISEKASITNTMYVHLRAVCKGWRSSLTPHPRHLPRQSPWLLLPRLGVHDFLLRFYNPSLCKSYHFNLPCLSGKYIYNSYGWFVLNHGCRVSLFNPITGNSFDLPSLDAMSKSERAVPNVPHYCLQKVLLSCNPSEPDFFVVAWFLSWSDWELGFCRIGDTHWNRLKKRDGCTSLLDFTCHRNSVYTVNCKKEVSVYDLQSLTVWTYPSKIIYYPNYQRINLVEGDGESGGPLVVITYECHGNNNLINVYKWYEYDSQQQWCLVMDIGKRALFLNRFNCTNLQLEGTQGNAIYYDASCPLDLNSFRVSINRVFLKSGSVLQHNLGPLVEFPTICGWFSWFTPSLI</sequence>
<accession>A0AAV8ENE6</accession>
<dbReference type="PANTHER" id="PTHR44259">
    <property type="entry name" value="OS07G0183000 PROTEIN-RELATED"/>
    <property type="match status" value="1"/>
</dbReference>
<comment type="caution">
    <text evidence="2">The sequence shown here is derived from an EMBL/GenBank/DDBJ whole genome shotgun (WGS) entry which is preliminary data.</text>
</comment>
<protein>
    <submittedName>
        <fullName evidence="2">F-box protein skip23</fullName>
    </submittedName>
</protein>
<gene>
    <name evidence="2" type="ORF">LUZ62_064295</name>
</gene>
<dbReference type="InterPro" id="IPR050942">
    <property type="entry name" value="F-box_BR-signaling"/>
</dbReference>
<dbReference type="InterPro" id="IPR005174">
    <property type="entry name" value="KIB1-4_b-propeller"/>
</dbReference>
<dbReference type="Proteomes" id="UP001140206">
    <property type="component" value="Chromosome 3"/>
</dbReference>